<dbReference type="FunFam" id="2.60.120.310:FF:000004">
    <property type="entry name" value="DBH-like monooxygenase protein 1"/>
    <property type="match status" value="1"/>
</dbReference>
<dbReference type="Gene3D" id="2.60.120.310">
    <property type="entry name" value="Copper type II, ascorbate-dependent monooxygenase, N-terminal domain"/>
    <property type="match status" value="1"/>
</dbReference>
<dbReference type="InterPro" id="IPR008977">
    <property type="entry name" value="PHM/PNGase_F_dom_sf"/>
</dbReference>
<dbReference type="InterPro" id="IPR036939">
    <property type="entry name" value="Cu2_ascorb_mOase_N_sf"/>
</dbReference>
<evidence type="ECO:0000259" key="14">
    <source>
        <dbReference type="Pfam" id="PF03712"/>
    </source>
</evidence>
<dbReference type="InterPro" id="IPR000323">
    <property type="entry name" value="Cu2_ascorb_mOase_N"/>
</dbReference>
<evidence type="ECO:0000256" key="9">
    <source>
        <dbReference type="ARBA" id="ARBA00023033"/>
    </source>
</evidence>
<dbReference type="AlphaFoldDB" id="A0ABD2Q7X2"/>
<proteinExistence type="inferred from homology"/>
<dbReference type="PANTHER" id="PTHR10157:SF29">
    <property type="entry name" value="DOPAMINE BETA-HYDROXYLASE"/>
    <property type="match status" value="1"/>
</dbReference>
<name>A0ABD2Q7X2_9PLAT</name>
<dbReference type="InterPro" id="IPR024548">
    <property type="entry name" value="Cu2_monoox_C"/>
</dbReference>
<accession>A0ABD2Q7X2</accession>
<keyword evidence="6" id="KW-1133">Transmembrane helix</keyword>
<evidence type="ECO:0008006" key="17">
    <source>
        <dbReference type="Google" id="ProtNLM"/>
    </source>
</evidence>
<dbReference type="InterPro" id="IPR014784">
    <property type="entry name" value="Cu2_ascorb_mOase-like_C"/>
</dbReference>
<evidence type="ECO:0000256" key="12">
    <source>
        <dbReference type="ARBA" id="ARBA00023180"/>
    </source>
</evidence>
<keyword evidence="16" id="KW-1185">Reference proteome</keyword>
<evidence type="ECO:0000256" key="10">
    <source>
        <dbReference type="ARBA" id="ARBA00023136"/>
    </source>
</evidence>
<evidence type="ECO:0000256" key="3">
    <source>
        <dbReference type="ARBA" id="ARBA00010676"/>
    </source>
</evidence>
<keyword evidence="9" id="KW-0503">Monooxygenase</keyword>
<evidence type="ECO:0000256" key="4">
    <source>
        <dbReference type="ARBA" id="ARBA00022692"/>
    </source>
</evidence>
<sequence length="507" mass="57437">MQLRDFSSSTNFKLKKENRKNSTNSIVDQLRTLLEPVRKRAPMCIEFTRPAESCEYPFGYSITRGTTRIYAFVLDQFRYGSYQLKEQVYATNRVQLLKYEGEIAPTAEELRKRDDVLVFEMTVDNVMIPNVETTYWCKRATLPPLSKKMHIIRYEPVIPKGSVGLVHHMEVFRCKLDSSGQLPPQYNNPCNSETKPMGLTKCREVIGAWAMGATGLDLPSKAGIALNEGEENSYVVIEIHYNNPGLKQGVIDSSGIRFYATENLREHDAAVMELGLNYSPGNSIPPGQAYFANTGYCDGSCTKMAVPKEGITVFASQLHTHTTGIQVSTYHVDSHGVKLANLNEDTEYSPHFQEIRRIRPVVVKPGDTLITECIHNTEGKTHAYLGGISISDEMCLNYIFYYPKIDLELCKSEVSPEELDRFFMNEMNVPIGIISRREQFAMVDWTDENVMKLRDFYALANIEMSCNSSQGQRIENSKILVAPTQVPLFDTGFSKVYHKLNCLDLQN</sequence>
<protein>
    <recommendedName>
        <fullName evidence="17">Tyramine beta hydroxylase</fullName>
    </recommendedName>
</protein>
<comment type="cofactor">
    <cofactor evidence="1">
        <name>Cu(2+)</name>
        <dbReference type="ChEBI" id="CHEBI:29036"/>
    </cofactor>
</comment>
<evidence type="ECO:0000313" key="16">
    <source>
        <dbReference type="Proteomes" id="UP001626550"/>
    </source>
</evidence>
<dbReference type="PANTHER" id="PTHR10157">
    <property type="entry name" value="DOPAMINE BETA HYDROXYLASE RELATED"/>
    <property type="match status" value="1"/>
</dbReference>
<evidence type="ECO:0000256" key="1">
    <source>
        <dbReference type="ARBA" id="ARBA00001973"/>
    </source>
</evidence>
<dbReference type="GO" id="GO:0016020">
    <property type="term" value="C:membrane"/>
    <property type="evidence" value="ECO:0007669"/>
    <property type="project" value="UniProtKB-SubCell"/>
</dbReference>
<evidence type="ECO:0000256" key="5">
    <source>
        <dbReference type="ARBA" id="ARBA00022723"/>
    </source>
</evidence>
<dbReference type="Gene3D" id="2.60.120.230">
    <property type="match status" value="1"/>
</dbReference>
<dbReference type="FunFam" id="2.60.120.230:FF:000001">
    <property type="entry name" value="Monooxygenase, DBH-like 1"/>
    <property type="match status" value="1"/>
</dbReference>
<dbReference type="InterPro" id="IPR020611">
    <property type="entry name" value="Cu2_ascorb_mOase_CS-1"/>
</dbReference>
<keyword evidence="12" id="KW-0325">Glycoprotein</keyword>
<reference evidence="15 16" key="1">
    <citation type="submission" date="2024-11" db="EMBL/GenBank/DDBJ databases">
        <title>Adaptive evolution of stress response genes in parasites aligns with host niche diversity.</title>
        <authorList>
            <person name="Hahn C."/>
            <person name="Resl P."/>
        </authorList>
    </citation>
    <scope>NUCLEOTIDE SEQUENCE [LARGE SCALE GENOMIC DNA]</scope>
    <source>
        <strain evidence="15">EGGRZ-B1_66</strain>
        <tissue evidence="15">Body</tissue>
    </source>
</reference>
<evidence type="ECO:0000313" key="15">
    <source>
        <dbReference type="EMBL" id="KAL3315669.1"/>
    </source>
</evidence>
<keyword evidence="4" id="KW-0812">Transmembrane</keyword>
<dbReference type="SUPFAM" id="SSF49742">
    <property type="entry name" value="PHM/PNGase F"/>
    <property type="match status" value="2"/>
</dbReference>
<dbReference type="GO" id="GO:0004497">
    <property type="term" value="F:monooxygenase activity"/>
    <property type="evidence" value="ECO:0007669"/>
    <property type="project" value="UniProtKB-KW"/>
</dbReference>
<keyword evidence="7" id="KW-0560">Oxidoreductase</keyword>
<dbReference type="InterPro" id="IPR028460">
    <property type="entry name" value="Tbh/DBH"/>
</dbReference>
<keyword evidence="11" id="KW-1015">Disulfide bond</keyword>
<evidence type="ECO:0000259" key="13">
    <source>
        <dbReference type="Pfam" id="PF01082"/>
    </source>
</evidence>
<dbReference type="Pfam" id="PF01082">
    <property type="entry name" value="Cu2_monooxygen"/>
    <property type="match status" value="1"/>
</dbReference>
<evidence type="ECO:0000256" key="2">
    <source>
        <dbReference type="ARBA" id="ARBA00004370"/>
    </source>
</evidence>
<dbReference type="GO" id="GO:0046872">
    <property type="term" value="F:metal ion binding"/>
    <property type="evidence" value="ECO:0007669"/>
    <property type="project" value="UniProtKB-KW"/>
</dbReference>
<keyword evidence="5" id="KW-0479">Metal-binding</keyword>
<dbReference type="PROSITE" id="PS00084">
    <property type="entry name" value="CU2_MONOOXYGENASE_1"/>
    <property type="match status" value="1"/>
</dbReference>
<comment type="subcellular location">
    <subcellularLocation>
        <location evidence="2">Membrane</location>
    </subcellularLocation>
</comment>
<feature type="domain" description="Copper type II ascorbate-dependent monooxygenase C-terminal" evidence="14">
    <location>
        <begin position="268"/>
        <end position="422"/>
    </location>
</feature>
<dbReference type="EMBL" id="JBJKFK010000692">
    <property type="protein sequence ID" value="KAL3315669.1"/>
    <property type="molecule type" value="Genomic_DNA"/>
</dbReference>
<evidence type="ECO:0000256" key="6">
    <source>
        <dbReference type="ARBA" id="ARBA00022989"/>
    </source>
</evidence>
<dbReference type="Pfam" id="PF03712">
    <property type="entry name" value="Cu2_monoox_C"/>
    <property type="match status" value="1"/>
</dbReference>
<organism evidence="15 16">
    <name type="scientific">Cichlidogyrus casuarinus</name>
    <dbReference type="NCBI Taxonomy" id="1844966"/>
    <lineage>
        <taxon>Eukaryota</taxon>
        <taxon>Metazoa</taxon>
        <taxon>Spiralia</taxon>
        <taxon>Lophotrochozoa</taxon>
        <taxon>Platyhelminthes</taxon>
        <taxon>Monogenea</taxon>
        <taxon>Monopisthocotylea</taxon>
        <taxon>Dactylogyridea</taxon>
        <taxon>Ancyrocephalidae</taxon>
        <taxon>Cichlidogyrus</taxon>
    </lineage>
</organism>
<dbReference type="InterPro" id="IPR000945">
    <property type="entry name" value="DBH-like"/>
</dbReference>
<evidence type="ECO:0000256" key="8">
    <source>
        <dbReference type="ARBA" id="ARBA00023008"/>
    </source>
</evidence>
<dbReference type="PRINTS" id="PR00767">
    <property type="entry name" value="DBMONOXGNASE"/>
</dbReference>
<comment type="similarity">
    <text evidence="3">Belongs to the copper type II ascorbate-dependent monooxygenase family.</text>
</comment>
<dbReference type="Proteomes" id="UP001626550">
    <property type="component" value="Unassembled WGS sequence"/>
</dbReference>
<keyword evidence="8" id="KW-0186">Copper</keyword>
<feature type="domain" description="Copper type II ascorbate-dependent monooxygenase N-terminal" evidence="13">
    <location>
        <begin position="119"/>
        <end position="246"/>
    </location>
</feature>
<comment type="caution">
    <text evidence="15">The sequence shown here is derived from an EMBL/GenBank/DDBJ whole genome shotgun (WGS) entry which is preliminary data.</text>
</comment>
<evidence type="ECO:0000256" key="7">
    <source>
        <dbReference type="ARBA" id="ARBA00023002"/>
    </source>
</evidence>
<evidence type="ECO:0000256" key="11">
    <source>
        <dbReference type="ARBA" id="ARBA00023157"/>
    </source>
</evidence>
<keyword evidence="10" id="KW-0472">Membrane</keyword>
<gene>
    <name evidence="15" type="ORF">Ciccas_005697</name>
</gene>